<protein>
    <submittedName>
        <fullName evidence="3">Uncharacterized protein LOC107405733</fullName>
    </submittedName>
</protein>
<evidence type="ECO:0000313" key="3">
    <source>
        <dbReference type="RefSeq" id="XP_015868309.1"/>
    </source>
</evidence>
<evidence type="ECO:0000313" key="2">
    <source>
        <dbReference type="Proteomes" id="UP001652623"/>
    </source>
</evidence>
<proteinExistence type="predicted"/>
<feature type="transmembrane region" description="Helical" evidence="1">
    <location>
        <begin position="225"/>
        <end position="243"/>
    </location>
</feature>
<dbReference type="PANTHER" id="PTHR38543">
    <property type="entry name" value="OS04G0465800 PROTEIN"/>
    <property type="match status" value="1"/>
</dbReference>
<dbReference type="AlphaFoldDB" id="A0A6P3ZS56"/>
<dbReference type="Proteomes" id="UP001652623">
    <property type="component" value="Chromosome 2"/>
</dbReference>
<organism evidence="2 3">
    <name type="scientific">Ziziphus jujuba</name>
    <name type="common">Chinese jujube</name>
    <name type="synonym">Ziziphus sativa</name>
    <dbReference type="NCBI Taxonomy" id="326968"/>
    <lineage>
        <taxon>Eukaryota</taxon>
        <taxon>Viridiplantae</taxon>
        <taxon>Streptophyta</taxon>
        <taxon>Embryophyta</taxon>
        <taxon>Tracheophyta</taxon>
        <taxon>Spermatophyta</taxon>
        <taxon>Magnoliopsida</taxon>
        <taxon>eudicotyledons</taxon>
        <taxon>Gunneridae</taxon>
        <taxon>Pentapetalae</taxon>
        <taxon>rosids</taxon>
        <taxon>fabids</taxon>
        <taxon>Rosales</taxon>
        <taxon>Rhamnaceae</taxon>
        <taxon>Paliureae</taxon>
        <taxon>Ziziphus</taxon>
    </lineage>
</organism>
<feature type="transmembrane region" description="Helical" evidence="1">
    <location>
        <begin position="195"/>
        <end position="213"/>
    </location>
</feature>
<keyword evidence="2" id="KW-1185">Reference proteome</keyword>
<dbReference type="GeneID" id="107405733"/>
<dbReference type="RefSeq" id="XP_015868309.1">
    <property type="nucleotide sequence ID" value="XM_016012823.2"/>
</dbReference>
<feature type="transmembrane region" description="Helical" evidence="1">
    <location>
        <begin position="157"/>
        <end position="175"/>
    </location>
</feature>
<dbReference type="PANTHER" id="PTHR38543:SF1">
    <property type="entry name" value="OS04G0465800 PROTEIN"/>
    <property type="match status" value="1"/>
</dbReference>
<keyword evidence="1" id="KW-0472">Membrane</keyword>
<evidence type="ECO:0000256" key="1">
    <source>
        <dbReference type="SAM" id="Phobius"/>
    </source>
</evidence>
<gene>
    <name evidence="3" type="primary">LOC107405733</name>
</gene>
<reference evidence="3" key="1">
    <citation type="submission" date="2025-04" db="UniProtKB">
        <authorList>
            <consortium name="RefSeq"/>
        </authorList>
    </citation>
    <scope>IDENTIFICATION</scope>
    <source>
        <tissue evidence="3">In vitro plantlets</tissue>
    </source>
</reference>
<feature type="transmembrane region" description="Helical" evidence="1">
    <location>
        <begin position="71"/>
        <end position="90"/>
    </location>
</feature>
<name>A0A6P3ZS56_ZIZJJ</name>
<accession>A0A6P3ZS56</accession>
<sequence>MPGPGPHLMYAMGSGLALTTLSNGRFSPHHTFTYTINAFFGPDIGSFSDWLGETLGISLGSALADAIHHPFYYSLILGLPLCFFYSWVSRVLLQKGILDSVSGVPLTKRQCLLLVAAGSLTHFFLDHLFEENGHSTMYTWILSTGWWKNRAPVNPDAVVVVGLLCMCLLGGFIYINRVKSKSIKQQSYQSAKLILIIASLYCLWCISQLYWVNPRRPAVGEEADLGVLVFLATYFFLPHFLCISSMNSKDLDAEQLPP</sequence>
<reference evidence="2" key="2">
    <citation type="submission" date="2025-05" db="UniProtKB">
        <authorList>
            <consortium name="RefSeq"/>
        </authorList>
    </citation>
    <scope>NUCLEOTIDE SEQUENCE [LARGE SCALE GENOMIC DNA]</scope>
</reference>
<keyword evidence="1" id="KW-0812">Transmembrane</keyword>
<keyword evidence="1" id="KW-1133">Transmembrane helix</keyword>
<dbReference type="KEGG" id="zju:107405733"/>